<dbReference type="Pfam" id="PF01037">
    <property type="entry name" value="AsnC_trans_reg"/>
    <property type="match status" value="1"/>
</dbReference>
<dbReference type="Pfam" id="PF13404">
    <property type="entry name" value="HTH_AsnC-type"/>
    <property type="match status" value="1"/>
</dbReference>
<dbReference type="PRINTS" id="PR00033">
    <property type="entry name" value="HTHASNC"/>
</dbReference>
<evidence type="ECO:0000256" key="1">
    <source>
        <dbReference type="ARBA" id="ARBA00023015"/>
    </source>
</evidence>
<sequence>MHETGNELRELDLALVNALQIAPRAPWRLIGEVLEVNPVTAARHWERLTTEGLAWVTAYGAPSLMRSMSFALVAVHCTADRVHDVAAALADDPQAVTVAHTVGTCDLLVTVWTPDLPTLSHYLLRRLNALPGVVSSRTSVASEMFVEGSHWRLESLSPAQRRRLQSGSPARTGSAELRPTDRRLAVALSRDGRASYEELATVTGASPSTVRRRLHRLLDSGALTLRCEISRAISGRPVAATLWIDVPHHSLAEAAAHLARLPQTRMCAAVVGHSDLAVTVWLRSVEELQPLEMEIAAAVPNLVVAERTLTLRHVKLMGRVLRDDGRAARAVPLDIWRDPTPPAREPRLTLHQW</sequence>
<evidence type="ECO:0000259" key="5">
    <source>
        <dbReference type="Pfam" id="PF13404"/>
    </source>
</evidence>
<proteinExistence type="predicted"/>
<dbReference type="InterPro" id="IPR036388">
    <property type="entry name" value="WH-like_DNA-bd_sf"/>
</dbReference>
<keyword evidence="2" id="KW-0238">DNA-binding</keyword>
<dbReference type="GO" id="GO:0005829">
    <property type="term" value="C:cytosol"/>
    <property type="evidence" value="ECO:0007669"/>
    <property type="project" value="TreeGrafter"/>
</dbReference>
<reference evidence="6" key="1">
    <citation type="submission" date="2023-03" db="EMBL/GenBank/DDBJ databases">
        <title>Actinoallomurus iriomotensis NBRC 103684.</title>
        <authorList>
            <person name="Ichikawa N."/>
            <person name="Sato H."/>
            <person name="Tonouchi N."/>
        </authorList>
    </citation>
    <scope>NUCLEOTIDE SEQUENCE</scope>
    <source>
        <strain evidence="6">NBRC 103684</strain>
    </source>
</reference>
<dbReference type="SUPFAM" id="SSF54909">
    <property type="entry name" value="Dimeric alpha+beta barrel"/>
    <property type="match status" value="2"/>
</dbReference>
<dbReference type="Proteomes" id="UP001165074">
    <property type="component" value="Unassembled WGS sequence"/>
</dbReference>
<dbReference type="EMBL" id="BSTK01000003">
    <property type="protein sequence ID" value="GLY84373.1"/>
    <property type="molecule type" value="Genomic_DNA"/>
</dbReference>
<evidence type="ECO:0000256" key="3">
    <source>
        <dbReference type="ARBA" id="ARBA00023163"/>
    </source>
</evidence>
<dbReference type="PANTHER" id="PTHR30154">
    <property type="entry name" value="LEUCINE-RESPONSIVE REGULATORY PROTEIN"/>
    <property type="match status" value="1"/>
</dbReference>
<keyword evidence="3" id="KW-0804">Transcription</keyword>
<keyword evidence="1" id="KW-0805">Transcription regulation</keyword>
<dbReference type="Gene3D" id="1.10.10.10">
    <property type="entry name" value="Winged helix-like DNA-binding domain superfamily/Winged helix DNA-binding domain"/>
    <property type="match status" value="2"/>
</dbReference>
<protein>
    <submittedName>
        <fullName evidence="6">AsnC family transcriptional regulator</fullName>
    </submittedName>
</protein>
<dbReference type="AlphaFoldDB" id="A0A9W6RZE0"/>
<comment type="caution">
    <text evidence="6">The sequence shown here is derived from an EMBL/GenBank/DDBJ whole genome shotgun (WGS) entry which is preliminary data.</text>
</comment>
<evidence type="ECO:0000313" key="6">
    <source>
        <dbReference type="EMBL" id="GLY84373.1"/>
    </source>
</evidence>
<dbReference type="InterPro" id="IPR000485">
    <property type="entry name" value="AsnC-type_HTH_dom"/>
</dbReference>
<feature type="domain" description="Transcription regulator AsnC/Lrp ligand binding" evidence="4">
    <location>
        <begin position="73"/>
        <end position="141"/>
    </location>
</feature>
<dbReference type="PANTHER" id="PTHR30154:SF34">
    <property type="entry name" value="TRANSCRIPTIONAL REGULATOR AZLB"/>
    <property type="match status" value="1"/>
</dbReference>
<organism evidence="6 7">
    <name type="scientific">Actinoallomurus iriomotensis</name>
    <dbReference type="NCBI Taxonomy" id="478107"/>
    <lineage>
        <taxon>Bacteria</taxon>
        <taxon>Bacillati</taxon>
        <taxon>Actinomycetota</taxon>
        <taxon>Actinomycetes</taxon>
        <taxon>Streptosporangiales</taxon>
        <taxon>Thermomonosporaceae</taxon>
        <taxon>Actinoallomurus</taxon>
    </lineage>
</organism>
<dbReference type="SMART" id="SM00344">
    <property type="entry name" value="HTH_ASNC"/>
    <property type="match status" value="1"/>
</dbReference>
<accession>A0A9W6RZE0</accession>
<dbReference type="Gene3D" id="3.30.70.920">
    <property type="match status" value="2"/>
</dbReference>
<dbReference type="GO" id="GO:0043200">
    <property type="term" value="P:response to amino acid"/>
    <property type="evidence" value="ECO:0007669"/>
    <property type="project" value="TreeGrafter"/>
</dbReference>
<evidence type="ECO:0000313" key="7">
    <source>
        <dbReference type="Proteomes" id="UP001165074"/>
    </source>
</evidence>
<dbReference type="SUPFAM" id="SSF46785">
    <property type="entry name" value="Winged helix' DNA-binding domain"/>
    <property type="match status" value="1"/>
</dbReference>
<gene>
    <name evidence="6" type="primary">asnC</name>
    <name evidence="6" type="ORF">Airi02_023020</name>
</gene>
<dbReference type="InterPro" id="IPR036390">
    <property type="entry name" value="WH_DNA-bd_sf"/>
</dbReference>
<dbReference type="RefSeq" id="WP_285569814.1">
    <property type="nucleotide sequence ID" value="NZ_BSTK01000003.1"/>
</dbReference>
<dbReference type="InterPro" id="IPR019887">
    <property type="entry name" value="Tscrpt_reg_AsnC/Lrp_C"/>
</dbReference>
<dbReference type="InterPro" id="IPR011008">
    <property type="entry name" value="Dimeric_a/b-barrel"/>
</dbReference>
<name>A0A9W6RZE0_9ACTN</name>
<dbReference type="GO" id="GO:0043565">
    <property type="term" value="F:sequence-specific DNA binding"/>
    <property type="evidence" value="ECO:0007669"/>
    <property type="project" value="InterPro"/>
</dbReference>
<feature type="domain" description="HTH asnC-type" evidence="5">
    <location>
        <begin position="180"/>
        <end position="217"/>
    </location>
</feature>
<keyword evidence="7" id="KW-1185">Reference proteome</keyword>
<evidence type="ECO:0000259" key="4">
    <source>
        <dbReference type="Pfam" id="PF01037"/>
    </source>
</evidence>
<dbReference type="InterPro" id="IPR019888">
    <property type="entry name" value="Tscrpt_reg_AsnC-like"/>
</dbReference>
<evidence type="ECO:0000256" key="2">
    <source>
        <dbReference type="ARBA" id="ARBA00023125"/>
    </source>
</evidence>